<keyword evidence="1" id="KW-0472">Membrane</keyword>
<dbReference type="Proteomes" id="UP001183619">
    <property type="component" value="Unassembled WGS sequence"/>
</dbReference>
<evidence type="ECO:0008006" key="4">
    <source>
        <dbReference type="Google" id="ProtNLM"/>
    </source>
</evidence>
<evidence type="ECO:0000256" key="1">
    <source>
        <dbReference type="SAM" id="Phobius"/>
    </source>
</evidence>
<evidence type="ECO:0000313" key="3">
    <source>
        <dbReference type="Proteomes" id="UP001183619"/>
    </source>
</evidence>
<keyword evidence="1" id="KW-0812">Transmembrane</keyword>
<evidence type="ECO:0000313" key="2">
    <source>
        <dbReference type="EMBL" id="MDR7355240.1"/>
    </source>
</evidence>
<protein>
    <recommendedName>
        <fullName evidence="4">DivIVA domain-containing protein</fullName>
    </recommendedName>
</protein>
<reference evidence="2 3" key="1">
    <citation type="submission" date="2023-07" db="EMBL/GenBank/DDBJ databases">
        <title>Sequencing the genomes of 1000 actinobacteria strains.</title>
        <authorList>
            <person name="Klenk H.-P."/>
        </authorList>
    </citation>
    <scope>NUCLEOTIDE SEQUENCE [LARGE SCALE GENOMIC DNA]</scope>
    <source>
        <strain evidence="2 3">DSM 44508</strain>
    </source>
</reference>
<comment type="caution">
    <text evidence="2">The sequence shown here is derived from an EMBL/GenBank/DDBJ whole genome shotgun (WGS) entry which is preliminary data.</text>
</comment>
<proteinExistence type="predicted"/>
<gene>
    <name evidence="2" type="ORF">J2S37_001778</name>
</gene>
<keyword evidence="1" id="KW-1133">Transmembrane helix</keyword>
<name>A0ABU2B9F4_9CORY</name>
<sequence length="103" mass="11061">MNSAATITAVSLGAGMIILTVLFAWFFYALFKPTLILGGGNKPVEEEFDVMENNRRAIDEGNFEQLTFTTAKQGYDKAQVDAVIADLLAKLAAAEAKLSESGV</sequence>
<keyword evidence="3" id="KW-1185">Reference proteome</keyword>
<feature type="transmembrane region" description="Helical" evidence="1">
    <location>
        <begin position="6"/>
        <end position="31"/>
    </location>
</feature>
<organism evidence="2 3">
    <name type="scientific">Corynebacterium felinum</name>
    <dbReference type="NCBI Taxonomy" id="131318"/>
    <lineage>
        <taxon>Bacteria</taxon>
        <taxon>Bacillati</taxon>
        <taxon>Actinomycetota</taxon>
        <taxon>Actinomycetes</taxon>
        <taxon>Mycobacteriales</taxon>
        <taxon>Corynebacteriaceae</taxon>
        <taxon>Corynebacterium</taxon>
    </lineage>
</organism>
<dbReference type="EMBL" id="JAVDYF010000001">
    <property type="protein sequence ID" value="MDR7355240.1"/>
    <property type="molecule type" value="Genomic_DNA"/>
</dbReference>
<accession>A0ABU2B9F4</accession>
<dbReference type="RefSeq" id="WP_277104906.1">
    <property type="nucleotide sequence ID" value="NZ_BAAAJS010000058.1"/>
</dbReference>